<evidence type="ECO:0000313" key="2">
    <source>
        <dbReference type="EMBL" id="RKF46717.1"/>
    </source>
</evidence>
<sequence>MSTSYLQHTKPEFAIDVESYLAELPDGAGAGRSLRGEAIYAQIRAARHEDDASLPMGEWERPLAKADWKAVAVLSGDALRTRSKDFQLAAWLCEAWTHLHHVDGFVAGVEVMTGLVEHYWETAWPQLEDGDAEVRAAPFAWFARTIARVLSLDVPLMQIDVPDDLPALNLEAFQRLAAAPAGDGGGTVTRELIDLHVMRGDNLTALTRLRQRAGAAGDAWARMSQLVDLRLGDYAPSFNGVAEVLTRLSRAAASLIGERAVHVPPAVEALGDTHEEAHGEDAYSEDAPATYVPMQPHATSHKTAASLPHCIVDLITDRSHAYRLLADVARYLQRQEPHSPTSYLLARAISWESMAPGDLMRDIVQPDGNVERYFLLLGIG</sequence>
<dbReference type="InterPro" id="IPR010657">
    <property type="entry name" value="ImpA_N"/>
</dbReference>
<dbReference type="AlphaFoldDB" id="A0A3R7IMS4"/>
<dbReference type="Pfam" id="PF06812">
    <property type="entry name" value="ImpA_N"/>
    <property type="match status" value="1"/>
</dbReference>
<gene>
    <name evidence="2" type="ORF">BCY88_03720</name>
</gene>
<protein>
    <recommendedName>
        <fullName evidence="1">ImpA N-terminal domain-containing protein</fullName>
    </recommendedName>
</protein>
<evidence type="ECO:0000313" key="3">
    <source>
        <dbReference type="Proteomes" id="UP000283709"/>
    </source>
</evidence>
<name>A0A3R7IMS4_9BURK</name>
<feature type="domain" description="ImpA N-terminal" evidence="1">
    <location>
        <begin position="22"/>
        <end position="143"/>
    </location>
</feature>
<dbReference type="InterPro" id="IPR017740">
    <property type="entry name" value="TssA-like"/>
</dbReference>
<comment type="caution">
    <text evidence="2">The sequence shown here is derived from an EMBL/GenBank/DDBJ whole genome shotgun (WGS) entry which is preliminary data.</text>
</comment>
<accession>A0A3R7IMS4</accession>
<evidence type="ECO:0000259" key="1">
    <source>
        <dbReference type="Pfam" id="PF06812"/>
    </source>
</evidence>
<dbReference type="Proteomes" id="UP000283709">
    <property type="component" value="Unassembled WGS sequence"/>
</dbReference>
<dbReference type="NCBIfam" id="TIGR03363">
    <property type="entry name" value="VI_chp_8"/>
    <property type="match status" value="1"/>
</dbReference>
<organism evidence="2 3">
    <name type="scientific">Paraburkholderia fungorum</name>
    <dbReference type="NCBI Taxonomy" id="134537"/>
    <lineage>
        <taxon>Bacteria</taxon>
        <taxon>Pseudomonadati</taxon>
        <taxon>Pseudomonadota</taxon>
        <taxon>Betaproteobacteria</taxon>
        <taxon>Burkholderiales</taxon>
        <taxon>Burkholderiaceae</taxon>
        <taxon>Paraburkholderia</taxon>
    </lineage>
</organism>
<dbReference type="EMBL" id="MCAS01000012">
    <property type="protein sequence ID" value="RKF46717.1"/>
    <property type="molecule type" value="Genomic_DNA"/>
</dbReference>
<reference evidence="2 3" key="1">
    <citation type="submission" date="2016-07" db="EMBL/GenBank/DDBJ databases">
        <title>Genome analysis of Burkholderia fungorum ES3-20.</title>
        <authorList>
            <person name="Xu D."/>
            <person name="Yao R."/>
            <person name="Zheng S."/>
        </authorList>
    </citation>
    <scope>NUCLEOTIDE SEQUENCE [LARGE SCALE GENOMIC DNA]</scope>
    <source>
        <strain evidence="2 3">ES3-20</strain>
    </source>
</reference>
<dbReference type="RefSeq" id="WP_183081359.1">
    <property type="nucleotide sequence ID" value="NZ_MCAS01000012.1"/>
</dbReference>
<dbReference type="PANTHER" id="PTHR37951:SF1">
    <property type="entry name" value="TYPE VI SECRETION SYSTEM COMPONENT TSSA1"/>
    <property type="match status" value="1"/>
</dbReference>
<dbReference type="PANTHER" id="PTHR37951">
    <property type="entry name" value="CYTOPLASMIC PROTEIN-RELATED"/>
    <property type="match status" value="1"/>
</dbReference>
<proteinExistence type="predicted"/>